<protein>
    <submittedName>
        <fullName evidence="2">Amidohydrolase family protein</fullName>
    </submittedName>
</protein>
<accession>A0ABV2WU90</accession>
<dbReference type="Proteomes" id="UP001550628">
    <property type="component" value="Unassembled WGS sequence"/>
</dbReference>
<proteinExistence type="predicted"/>
<keyword evidence="3" id="KW-1185">Reference proteome</keyword>
<dbReference type="EMBL" id="JBEYBF010000015">
    <property type="protein sequence ID" value="MEU1954449.1"/>
    <property type="molecule type" value="Genomic_DNA"/>
</dbReference>
<evidence type="ECO:0000313" key="2">
    <source>
        <dbReference type="EMBL" id="MEU1954449.1"/>
    </source>
</evidence>
<evidence type="ECO:0000259" key="1">
    <source>
        <dbReference type="Pfam" id="PF07969"/>
    </source>
</evidence>
<dbReference type="SUPFAM" id="SSF51556">
    <property type="entry name" value="Metallo-dependent hydrolases"/>
    <property type="match status" value="1"/>
</dbReference>
<sequence>MTVSDPEVARAHASPLDRTDLLLRDARIDDETTPVDIAVAEGVITAIGPALARTAPAEIDCAGRVVIPGLVESHVHLDKALLDAERANPDGTLAGAIAITAELKRDFTAASIRDRARRVLEQAIGHGTTAIRAHPDVDPIVGLLGVHTLLELREEFRGRIDLQIVAFPQEGIFRAPGTLALLREGLRDGADVIGGCTYNEESVAECRRHIDLVFELAAEFGVPVDLHADFADDTADPRFALADYIAEVTDRTGMAGKVTIGHATSLAARSPADRRRVLFRLADAGVAVVPLPATDMFLGGRGDTANIRRGIAPVRELWEAGVRTAYSSNNIRNAFTPYGNADLLDIGLFLAQTSHLAGPAELTRVLGMATYEAAAVIGIADDYGLRVGAAADLVVLSTRRVADALLDRPDRCYVVKAGRVVARTTRTRELLPATPVR</sequence>
<name>A0ABV2WU90_9NOCA</name>
<reference evidence="2 3" key="1">
    <citation type="submission" date="2024-06" db="EMBL/GenBank/DDBJ databases">
        <title>The Natural Products Discovery Center: Release of the First 8490 Sequenced Strains for Exploring Actinobacteria Biosynthetic Diversity.</title>
        <authorList>
            <person name="Kalkreuter E."/>
            <person name="Kautsar S.A."/>
            <person name="Yang D."/>
            <person name="Bader C.D."/>
            <person name="Teijaro C.N."/>
            <person name="Fluegel L."/>
            <person name="Davis C.M."/>
            <person name="Simpson J.R."/>
            <person name="Lauterbach L."/>
            <person name="Steele A.D."/>
            <person name="Gui C."/>
            <person name="Meng S."/>
            <person name="Li G."/>
            <person name="Viehrig K."/>
            <person name="Ye F."/>
            <person name="Su P."/>
            <person name="Kiefer A.F."/>
            <person name="Nichols A."/>
            <person name="Cepeda A.J."/>
            <person name="Yan W."/>
            <person name="Fan B."/>
            <person name="Jiang Y."/>
            <person name="Adhikari A."/>
            <person name="Zheng C.-J."/>
            <person name="Schuster L."/>
            <person name="Cowan T.M."/>
            <person name="Smanski M.J."/>
            <person name="Chevrette M.G."/>
            <person name="De Carvalho L.P.S."/>
            <person name="Shen B."/>
        </authorList>
    </citation>
    <scope>NUCLEOTIDE SEQUENCE [LARGE SCALE GENOMIC DNA]</scope>
    <source>
        <strain evidence="2 3">NPDC019708</strain>
    </source>
</reference>
<dbReference type="InterPro" id="IPR013108">
    <property type="entry name" value="Amidohydro_3"/>
</dbReference>
<dbReference type="Pfam" id="PF07969">
    <property type="entry name" value="Amidohydro_3"/>
    <property type="match status" value="1"/>
</dbReference>
<dbReference type="PANTHER" id="PTHR32027">
    <property type="entry name" value="CYTOSINE DEAMINASE"/>
    <property type="match status" value="1"/>
</dbReference>
<dbReference type="SUPFAM" id="SSF51338">
    <property type="entry name" value="Composite domain of metallo-dependent hydrolases"/>
    <property type="match status" value="1"/>
</dbReference>
<organism evidence="2 3">
    <name type="scientific">Nocardia rhamnosiphila</name>
    <dbReference type="NCBI Taxonomy" id="426716"/>
    <lineage>
        <taxon>Bacteria</taxon>
        <taxon>Bacillati</taxon>
        <taxon>Actinomycetota</taxon>
        <taxon>Actinomycetes</taxon>
        <taxon>Mycobacteriales</taxon>
        <taxon>Nocardiaceae</taxon>
        <taxon>Nocardia</taxon>
    </lineage>
</organism>
<dbReference type="CDD" id="cd01293">
    <property type="entry name" value="Bact_CD"/>
    <property type="match status" value="1"/>
</dbReference>
<evidence type="ECO:0000313" key="3">
    <source>
        <dbReference type="Proteomes" id="UP001550628"/>
    </source>
</evidence>
<dbReference type="InterPro" id="IPR011059">
    <property type="entry name" value="Metal-dep_hydrolase_composite"/>
</dbReference>
<dbReference type="RefSeq" id="WP_356958279.1">
    <property type="nucleotide sequence ID" value="NZ_JBEYBD010000012.1"/>
</dbReference>
<dbReference type="Gene3D" id="2.30.40.10">
    <property type="entry name" value="Urease, subunit C, domain 1"/>
    <property type="match status" value="1"/>
</dbReference>
<dbReference type="InterPro" id="IPR052349">
    <property type="entry name" value="Metallo-hydrolase_Enzymes"/>
</dbReference>
<comment type="caution">
    <text evidence="2">The sequence shown here is derived from an EMBL/GenBank/DDBJ whole genome shotgun (WGS) entry which is preliminary data.</text>
</comment>
<dbReference type="PANTHER" id="PTHR32027:SF9">
    <property type="entry name" value="BLL3847 PROTEIN"/>
    <property type="match status" value="1"/>
</dbReference>
<dbReference type="Gene3D" id="3.20.20.140">
    <property type="entry name" value="Metal-dependent hydrolases"/>
    <property type="match status" value="1"/>
</dbReference>
<dbReference type="InterPro" id="IPR032466">
    <property type="entry name" value="Metal_Hydrolase"/>
</dbReference>
<gene>
    <name evidence="2" type="ORF">ABZ510_21610</name>
</gene>
<feature type="domain" description="Amidohydrolase 3" evidence="1">
    <location>
        <begin position="58"/>
        <end position="422"/>
    </location>
</feature>